<keyword evidence="3" id="KW-1185">Reference proteome</keyword>
<dbReference type="Proteomes" id="UP000283634">
    <property type="component" value="Unassembled WGS sequence"/>
</dbReference>
<organism evidence="2 3">
    <name type="scientific">Trypanosoma rangeli</name>
    <dbReference type="NCBI Taxonomy" id="5698"/>
    <lineage>
        <taxon>Eukaryota</taxon>
        <taxon>Discoba</taxon>
        <taxon>Euglenozoa</taxon>
        <taxon>Kinetoplastea</taxon>
        <taxon>Metakinetoplastina</taxon>
        <taxon>Trypanosomatida</taxon>
        <taxon>Trypanosomatidae</taxon>
        <taxon>Trypanosoma</taxon>
        <taxon>Herpetosoma</taxon>
    </lineage>
</organism>
<evidence type="ECO:0000313" key="3">
    <source>
        <dbReference type="Proteomes" id="UP000283634"/>
    </source>
</evidence>
<feature type="region of interest" description="Disordered" evidence="1">
    <location>
        <begin position="262"/>
        <end position="283"/>
    </location>
</feature>
<evidence type="ECO:0000256" key="1">
    <source>
        <dbReference type="SAM" id="MobiDB-lite"/>
    </source>
</evidence>
<evidence type="ECO:0000313" key="2">
    <source>
        <dbReference type="EMBL" id="RNF00079.1"/>
    </source>
</evidence>
<feature type="region of interest" description="Disordered" evidence="1">
    <location>
        <begin position="552"/>
        <end position="581"/>
    </location>
</feature>
<feature type="compositionally biased region" description="Low complexity" evidence="1">
    <location>
        <begin position="553"/>
        <end position="570"/>
    </location>
</feature>
<dbReference type="RefSeq" id="XP_029235562.1">
    <property type="nucleotide sequence ID" value="XM_029384599.1"/>
</dbReference>
<reference evidence="2 3" key="1">
    <citation type="journal article" date="2018" name="BMC Genomics">
        <title>Genomic comparison of Trypanosoma conorhini and Trypanosoma rangeli to Trypanosoma cruzi strains of high and low virulence.</title>
        <authorList>
            <person name="Bradwell K.R."/>
            <person name="Koparde V.N."/>
            <person name="Matveyev A.V."/>
            <person name="Serrano M.G."/>
            <person name="Alves J.M."/>
            <person name="Parikh H."/>
            <person name="Huang B."/>
            <person name="Lee V."/>
            <person name="Espinosa-Alvarez O."/>
            <person name="Ortiz P.A."/>
            <person name="Costa-Martins A.G."/>
            <person name="Teixeira M.M."/>
            <person name="Buck G.A."/>
        </authorList>
    </citation>
    <scope>NUCLEOTIDE SEQUENCE [LARGE SCALE GENOMIC DNA]</scope>
    <source>
        <strain evidence="2 3">AM80</strain>
    </source>
</reference>
<feature type="compositionally biased region" description="Basic residues" evidence="1">
    <location>
        <begin position="37"/>
        <end position="47"/>
    </location>
</feature>
<feature type="region of interest" description="Disordered" evidence="1">
    <location>
        <begin position="1"/>
        <end position="73"/>
    </location>
</feature>
<comment type="caution">
    <text evidence="2">The sequence shown here is derived from an EMBL/GenBank/DDBJ whole genome shotgun (WGS) entry which is preliminary data.</text>
</comment>
<name>A0A422N3L9_TRYRA</name>
<dbReference type="OMA" id="ISCAQAN"/>
<dbReference type="VEuPathDB" id="TriTrypDB:TRSC58_04806"/>
<dbReference type="AlphaFoldDB" id="A0A422N3L9"/>
<feature type="region of interest" description="Disordered" evidence="1">
    <location>
        <begin position="414"/>
        <end position="437"/>
    </location>
</feature>
<gene>
    <name evidence="2" type="ORF">TraAM80_07821</name>
</gene>
<dbReference type="GeneID" id="40331754"/>
<dbReference type="EMBL" id="MKGL01000346">
    <property type="protein sequence ID" value="RNF00079.1"/>
    <property type="molecule type" value="Genomic_DNA"/>
</dbReference>
<proteinExistence type="predicted"/>
<sequence length="594" mass="64014">MEPLARHNSPSMDANGCRNAHGSSRPNIAGNEEVPVRTRRGGRRAQRRVTQQLTAPTTTTTTTTATTMGTTSKSMGTVVVPVHGEAATPSGDSRPVKRTAVRRRAKPTNITVTRVVTDVSLEALRAKRNGTAADISPGGDAQTIEEVSRILLMYASRHPHGSKVNFNGRLGSFPTDASAYNARLERSDRVDEAEGGTLVTAADALEKSIGTLVREQLPNVSGEFPGTSDVHAYVMSLVHSGKLAPESLEVLHAMLSHTSRGGRLDSFTAPRRGRHGNPKLGLPPTMKDALQTMSHAFATDFDCHSEQQQHELIESTEECFFGYGSYASYKDPSYMQGISCAQANGIPLHHPAGQHSVTTDCECSGERLVPYRFPSEYATQDEQALQLYTHPVAGDGVAGYEGYAHFLGPSGGYEVNSSKREGTNRKNYGADDDDDDDADVTAMLQDIRDLAQQASSPRHLGGVNSASATAAEAWNGCCDEHPDDARLSPSLPAPCVTISQTERDSLRSFQQAFIARMRVTGSPEWRSPGATSPTNLLCALAGDSDTNRFAAGQQLQQAQQQQLPLSLPQHQEQDGAGDGRYATNRTLFSYRTAF</sequence>
<dbReference type="OrthoDB" id="251093at2759"/>
<feature type="compositionally biased region" description="Low complexity" evidence="1">
    <location>
        <begin position="48"/>
        <end position="73"/>
    </location>
</feature>
<protein>
    <submittedName>
        <fullName evidence="2">Uncharacterized protein</fullName>
    </submittedName>
</protein>
<accession>A0A422N3L9</accession>